<sequence length="593" mass="67358">MAEYEYDGLTSNAFRYMVLLPGVSGDPLRCSLHTSHLDQARFEAVSYVWGTDHRTHDIVCDGKVMKITSNLYKVLQRVRLPDTSRNIWADSICINQKNLQEKSRQVTIMGRIYRKAERVLIYMGSTGQEHGPEVLSLLQDVRDMINMGLAQVQKSLEAIKISGYSDPETDIWDTFPHSEPNALVLRDPRWASVCVLVEQEWFHRGWVVREAGLAQEGVVIWGQTEFKWDDLMRALVWRHRRAFRTIAMPAEDRIRSHLEAYEARHQDTICVFYQWGSYRACSLLDYLHCARALRLKDPRDRIYAFLDLAEDSIRELDVVPNYNDPPLKVYHDFAINYIRTIENVEILNYVKHDESSLKSCFMSWAPDWSKEEDDFAVVDGTTLKANGVMFDTVRCAFSVLQSGTTTSAVLYELWASIRNSISESPYATPNLLEPFFDTLTILGYVGELNAWHRDRKAYINTFERLHTQNQKTDGLSLTTDEAAKLESTTFHSLISSASSGKKLIVSERGYIGMAPAVAQKGDLCAIIFGCSSPCLLRTTGTANNHVYLGSSTIPGKESCDLGENGIGFYSCFGVESSKDWVDWGAEEQSIYLV</sequence>
<name>A0ACC2IBF5_9PLEO</name>
<dbReference type="EMBL" id="JAPHNI010000322">
    <property type="protein sequence ID" value="KAJ8112468.1"/>
    <property type="molecule type" value="Genomic_DNA"/>
</dbReference>
<protein>
    <submittedName>
        <fullName evidence="1">Uncharacterized protein</fullName>
    </submittedName>
</protein>
<organism evidence="1 2">
    <name type="scientific">Boeremia exigua</name>
    <dbReference type="NCBI Taxonomy" id="749465"/>
    <lineage>
        <taxon>Eukaryota</taxon>
        <taxon>Fungi</taxon>
        <taxon>Dikarya</taxon>
        <taxon>Ascomycota</taxon>
        <taxon>Pezizomycotina</taxon>
        <taxon>Dothideomycetes</taxon>
        <taxon>Pleosporomycetidae</taxon>
        <taxon>Pleosporales</taxon>
        <taxon>Pleosporineae</taxon>
        <taxon>Didymellaceae</taxon>
        <taxon>Boeremia</taxon>
    </lineage>
</organism>
<dbReference type="Proteomes" id="UP001153331">
    <property type="component" value="Unassembled WGS sequence"/>
</dbReference>
<keyword evidence="2" id="KW-1185">Reference proteome</keyword>
<comment type="caution">
    <text evidence="1">The sequence shown here is derived from an EMBL/GenBank/DDBJ whole genome shotgun (WGS) entry which is preliminary data.</text>
</comment>
<accession>A0ACC2IBF5</accession>
<gene>
    <name evidence="1" type="ORF">OPT61_g5172</name>
</gene>
<reference evidence="1" key="1">
    <citation type="submission" date="2022-11" db="EMBL/GenBank/DDBJ databases">
        <title>Genome Sequence of Boeremia exigua.</title>
        <authorList>
            <person name="Buettner E."/>
        </authorList>
    </citation>
    <scope>NUCLEOTIDE SEQUENCE</scope>
    <source>
        <strain evidence="1">CU02</strain>
    </source>
</reference>
<evidence type="ECO:0000313" key="1">
    <source>
        <dbReference type="EMBL" id="KAJ8112468.1"/>
    </source>
</evidence>
<evidence type="ECO:0000313" key="2">
    <source>
        <dbReference type="Proteomes" id="UP001153331"/>
    </source>
</evidence>
<proteinExistence type="predicted"/>